<dbReference type="Gene3D" id="3.30.530.20">
    <property type="match status" value="1"/>
</dbReference>
<dbReference type="Proteomes" id="UP001595859">
    <property type="component" value="Unassembled WGS sequence"/>
</dbReference>
<feature type="domain" description="Activator of Hsp90 ATPase homologue 1/2-like C-terminal" evidence="2">
    <location>
        <begin position="35"/>
        <end position="150"/>
    </location>
</feature>
<dbReference type="InterPro" id="IPR013538">
    <property type="entry name" value="ASHA1/2-like_C"/>
</dbReference>
<organism evidence="3 4">
    <name type="scientific">Actinophytocola glycyrrhizae</name>
    <dbReference type="NCBI Taxonomy" id="2044873"/>
    <lineage>
        <taxon>Bacteria</taxon>
        <taxon>Bacillati</taxon>
        <taxon>Actinomycetota</taxon>
        <taxon>Actinomycetes</taxon>
        <taxon>Pseudonocardiales</taxon>
        <taxon>Pseudonocardiaceae</taxon>
    </lineage>
</organism>
<protein>
    <submittedName>
        <fullName evidence="3">SRPBCC domain-containing protein</fullName>
    </submittedName>
</protein>
<gene>
    <name evidence="3" type="ORF">ACFPCV_28430</name>
</gene>
<dbReference type="SUPFAM" id="SSF55961">
    <property type="entry name" value="Bet v1-like"/>
    <property type="match status" value="1"/>
</dbReference>
<dbReference type="EMBL" id="JBHSIS010000020">
    <property type="protein sequence ID" value="MFC4857441.1"/>
    <property type="molecule type" value="Genomic_DNA"/>
</dbReference>
<dbReference type="RefSeq" id="WP_378059444.1">
    <property type="nucleotide sequence ID" value="NZ_JBHSIS010000020.1"/>
</dbReference>
<reference evidence="4" key="1">
    <citation type="journal article" date="2019" name="Int. J. Syst. Evol. Microbiol.">
        <title>The Global Catalogue of Microorganisms (GCM) 10K type strain sequencing project: providing services to taxonomists for standard genome sequencing and annotation.</title>
        <authorList>
            <consortium name="The Broad Institute Genomics Platform"/>
            <consortium name="The Broad Institute Genome Sequencing Center for Infectious Disease"/>
            <person name="Wu L."/>
            <person name="Ma J."/>
        </authorList>
    </citation>
    <scope>NUCLEOTIDE SEQUENCE [LARGE SCALE GENOMIC DNA]</scope>
    <source>
        <strain evidence="4">ZS-22-S1</strain>
    </source>
</reference>
<dbReference type="Pfam" id="PF08327">
    <property type="entry name" value="AHSA1"/>
    <property type="match status" value="1"/>
</dbReference>
<sequence>MIDVAEQINAVSRHVGSRVFGPGEARVSTISQTYDADVDDVWDACTSPERLPRWFLPVTGDLKVGGRYQLEGNAGGTVERCDPPKSFFATWEFNGMVSWIEVRVAPESDGGTRLELEHVAHVEDNLWSEYGPGAAGIGWDLAFWGLASYLSSGHPTMSPEEGEAWAMSPEGVGFVKAVAERWRAAHVESGADEEAARAAAQRVTAFYTTPPPAEG</sequence>
<proteinExistence type="inferred from homology"/>
<comment type="similarity">
    <text evidence="1">Belongs to the AHA1 family.</text>
</comment>
<evidence type="ECO:0000256" key="1">
    <source>
        <dbReference type="ARBA" id="ARBA00006817"/>
    </source>
</evidence>
<dbReference type="InterPro" id="IPR023393">
    <property type="entry name" value="START-like_dom_sf"/>
</dbReference>
<evidence type="ECO:0000313" key="3">
    <source>
        <dbReference type="EMBL" id="MFC4857441.1"/>
    </source>
</evidence>
<comment type="caution">
    <text evidence="3">The sequence shown here is derived from an EMBL/GenBank/DDBJ whole genome shotgun (WGS) entry which is preliminary data.</text>
</comment>
<accession>A0ABV9SAJ6</accession>
<evidence type="ECO:0000259" key="2">
    <source>
        <dbReference type="Pfam" id="PF08327"/>
    </source>
</evidence>
<name>A0ABV9SAJ6_9PSEU</name>
<evidence type="ECO:0000313" key="4">
    <source>
        <dbReference type="Proteomes" id="UP001595859"/>
    </source>
</evidence>
<keyword evidence="4" id="KW-1185">Reference proteome</keyword>